<keyword evidence="1" id="KW-0472">Membrane</keyword>
<gene>
    <name evidence="2" type="ORF">XYLVIOL_LOCUS5854</name>
</gene>
<accession>A0ABP1NUS7</accession>
<comment type="caution">
    <text evidence="2">The sequence shown here is derived from an EMBL/GenBank/DDBJ whole genome shotgun (WGS) entry which is preliminary data.</text>
</comment>
<dbReference type="EMBL" id="CAXAJV020001293">
    <property type="protein sequence ID" value="CAL7943035.1"/>
    <property type="molecule type" value="Genomic_DNA"/>
</dbReference>
<dbReference type="Proteomes" id="UP001642520">
    <property type="component" value="Unassembled WGS sequence"/>
</dbReference>
<proteinExistence type="predicted"/>
<evidence type="ECO:0000256" key="1">
    <source>
        <dbReference type="SAM" id="Phobius"/>
    </source>
</evidence>
<dbReference type="PANTHER" id="PTHR47148:SF1">
    <property type="entry name" value="CYTOCHROME C OXIDASE ASSEMBLY FACTOR 1 HOMOLOG"/>
    <property type="match status" value="1"/>
</dbReference>
<keyword evidence="1" id="KW-0812">Transmembrane</keyword>
<keyword evidence="1" id="KW-1133">Transmembrane helix</keyword>
<organism evidence="2 3">
    <name type="scientific">Xylocopa violacea</name>
    <name type="common">Violet carpenter bee</name>
    <name type="synonym">Apis violacea</name>
    <dbReference type="NCBI Taxonomy" id="135666"/>
    <lineage>
        <taxon>Eukaryota</taxon>
        <taxon>Metazoa</taxon>
        <taxon>Ecdysozoa</taxon>
        <taxon>Arthropoda</taxon>
        <taxon>Hexapoda</taxon>
        <taxon>Insecta</taxon>
        <taxon>Pterygota</taxon>
        <taxon>Neoptera</taxon>
        <taxon>Endopterygota</taxon>
        <taxon>Hymenoptera</taxon>
        <taxon>Apocrita</taxon>
        <taxon>Aculeata</taxon>
        <taxon>Apoidea</taxon>
        <taxon>Anthophila</taxon>
        <taxon>Apidae</taxon>
        <taxon>Xylocopa</taxon>
        <taxon>Xylocopa</taxon>
    </lineage>
</organism>
<protein>
    <submittedName>
        <fullName evidence="2">Uncharacterized protein</fullName>
    </submittedName>
</protein>
<dbReference type="PANTHER" id="PTHR47148">
    <property type="entry name" value="CYTOCHROME C OXIDASE ASSEMBLY FACTOR 1 HOMOLOG"/>
    <property type="match status" value="1"/>
</dbReference>
<evidence type="ECO:0000313" key="2">
    <source>
        <dbReference type="EMBL" id="CAL7943035.1"/>
    </source>
</evidence>
<sequence>MFKLNVQRWLNLEISLQTLARTALYGSMGVAISYYFTYFLIQSRIRRTVTYKKALEIFHNEEKAVKYLGEPVKEGRIELFYDDDNTRKFRVKLKGSNTKGILDCEYDVDSEYKTIIKKLAIKFPDIPDKTFVILEA</sequence>
<evidence type="ECO:0000313" key="3">
    <source>
        <dbReference type="Proteomes" id="UP001642520"/>
    </source>
</evidence>
<keyword evidence="3" id="KW-1185">Reference proteome</keyword>
<name>A0ABP1NUS7_XYLVO</name>
<reference evidence="2 3" key="1">
    <citation type="submission" date="2024-08" db="EMBL/GenBank/DDBJ databases">
        <authorList>
            <person name="Will J Nash"/>
            <person name="Angela Man"/>
            <person name="Seanna McTaggart"/>
            <person name="Kendall Baker"/>
            <person name="Tom Barker"/>
            <person name="Leah Catchpole"/>
            <person name="Alex Durrant"/>
            <person name="Karim Gharbi"/>
            <person name="Naomi Irish"/>
            <person name="Gemy Kaithakottil"/>
            <person name="Debby Ku"/>
            <person name="Aaliyah Providence"/>
            <person name="Felix Shaw"/>
            <person name="David Swarbreck"/>
            <person name="Chris Watkins"/>
            <person name="Ann M. McCartney"/>
            <person name="Giulio Formenti"/>
            <person name="Alice Mouton"/>
            <person name="Noel Vella"/>
            <person name="Bjorn M von Reumont"/>
            <person name="Adriana Vella"/>
            <person name="Wilfried Haerty"/>
        </authorList>
    </citation>
    <scope>NUCLEOTIDE SEQUENCE [LARGE SCALE GENOMIC DNA]</scope>
</reference>
<feature type="transmembrane region" description="Helical" evidence="1">
    <location>
        <begin position="20"/>
        <end position="41"/>
    </location>
</feature>